<dbReference type="EMBL" id="JAKGUD010000010">
    <property type="protein sequence ID" value="MCF4143018.1"/>
    <property type="molecule type" value="Genomic_DNA"/>
</dbReference>
<keyword evidence="3 9" id="KW-0813">Transport</keyword>
<dbReference type="InterPro" id="IPR036739">
    <property type="entry name" value="SLC41_membr_dom_sf"/>
</dbReference>
<evidence type="ECO:0000259" key="10">
    <source>
        <dbReference type="PROSITE" id="PS51371"/>
    </source>
</evidence>
<dbReference type="Pfam" id="PF03448">
    <property type="entry name" value="MgtE_N"/>
    <property type="match status" value="1"/>
</dbReference>
<dbReference type="InterPro" id="IPR006669">
    <property type="entry name" value="MgtE_transporter"/>
</dbReference>
<dbReference type="Gene3D" id="1.25.60.10">
    <property type="entry name" value="MgtE N-terminal domain-like"/>
    <property type="match status" value="1"/>
</dbReference>
<evidence type="ECO:0000256" key="7">
    <source>
        <dbReference type="ARBA" id="ARBA00023136"/>
    </source>
</evidence>
<keyword evidence="9" id="KW-1003">Cell membrane</keyword>
<dbReference type="Pfam" id="PF00571">
    <property type="entry name" value="CBS"/>
    <property type="match status" value="2"/>
</dbReference>
<dbReference type="Pfam" id="PF01769">
    <property type="entry name" value="MgtE"/>
    <property type="match status" value="1"/>
</dbReference>
<name>A0ABS9EP97_9BACT</name>
<evidence type="ECO:0000256" key="6">
    <source>
        <dbReference type="ARBA" id="ARBA00022989"/>
    </source>
</evidence>
<dbReference type="PANTHER" id="PTHR43773">
    <property type="entry name" value="MAGNESIUM TRANSPORTER MGTE"/>
    <property type="match status" value="1"/>
</dbReference>
<evidence type="ECO:0000313" key="11">
    <source>
        <dbReference type="EMBL" id="MCF4143018.1"/>
    </source>
</evidence>
<accession>A0ABS9EP97</accession>
<evidence type="ECO:0000256" key="8">
    <source>
        <dbReference type="PROSITE-ProRule" id="PRU00703"/>
    </source>
</evidence>
<dbReference type="PROSITE" id="PS51371">
    <property type="entry name" value="CBS"/>
    <property type="match status" value="2"/>
</dbReference>
<evidence type="ECO:0000256" key="4">
    <source>
        <dbReference type="ARBA" id="ARBA00022692"/>
    </source>
</evidence>
<feature type="transmembrane region" description="Helical" evidence="9">
    <location>
        <begin position="320"/>
        <end position="341"/>
    </location>
</feature>
<evidence type="ECO:0000256" key="1">
    <source>
        <dbReference type="ARBA" id="ARBA00004141"/>
    </source>
</evidence>
<dbReference type="Proteomes" id="UP001200430">
    <property type="component" value="Unassembled WGS sequence"/>
</dbReference>
<proteinExistence type="inferred from homology"/>
<protein>
    <recommendedName>
        <fullName evidence="9">Magnesium transporter MgtE</fullName>
    </recommendedName>
</protein>
<keyword evidence="7 9" id="KW-0472">Membrane</keyword>
<comment type="function">
    <text evidence="9">Acts as a magnesium transporter.</text>
</comment>
<feature type="domain" description="CBS" evidence="10">
    <location>
        <begin position="140"/>
        <end position="201"/>
    </location>
</feature>
<sequence>MTGKNRFEEDFPLIESFLEERAFLKAKEELSSMEPADIAEGLEDLSPARMVFYFRLLSKDQAIEVFELMGSDEQQRLIEHVTDKEVAEIIEEMSDDDRTELLDELPAKTVKKLLLQLSPEERKLANKLLNYPDYSAGRIMTPEFIDLKGNMTAEEAVTRIRSIARKKETIYTCFVIDEARHLQGVIELEDLIMAESHTKVEAIMDDDPVFTLTTSDQEEVARIMSRYDLHTIPVTDKEDRLVGIVTFDDVLDILEEEATEDFERMAGIQPVEDSYLDVNLFTMVRKRFFWLVICIMTEAFTSSVLKHYSFTIQSVVSLTFFIPLLIGTGGNAGTQASTLMIRGMTVGDIDWKDIGRILFRETLSGLLLGGALAVLGFARAWMLGTGLGVSLTLTFAIVAVVLMGNLAGTVLPLIARALKLDPAIMSGPFITTIVDVFGLVVYFEIARAVLKT</sequence>
<dbReference type="SUPFAM" id="SSF161093">
    <property type="entry name" value="MgtE membrane domain-like"/>
    <property type="match status" value="1"/>
</dbReference>
<dbReference type="NCBIfam" id="TIGR00400">
    <property type="entry name" value="mgtE"/>
    <property type="match status" value="1"/>
</dbReference>
<keyword evidence="12" id="KW-1185">Reference proteome</keyword>
<evidence type="ECO:0000256" key="2">
    <source>
        <dbReference type="ARBA" id="ARBA00009749"/>
    </source>
</evidence>
<feature type="transmembrane region" description="Helical" evidence="9">
    <location>
        <begin position="288"/>
        <end position="308"/>
    </location>
</feature>
<evidence type="ECO:0000313" key="12">
    <source>
        <dbReference type="Proteomes" id="UP001200430"/>
    </source>
</evidence>
<evidence type="ECO:0000256" key="3">
    <source>
        <dbReference type="ARBA" id="ARBA00022448"/>
    </source>
</evidence>
<dbReference type="InterPro" id="IPR046342">
    <property type="entry name" value="CBS_dom_sf"/>
</dbReference>
<comment type="subcellular location">
    <subcellularLocation>
        <location evidence="9">Cell membrane</location>
        <topology evidence="9">Multi-pass membrane protein</topology>
    </subcellularLocation>
    <subcellularLocation>
        <location evidence="1">Membrane</location>
        <topology evidence="1">Multi-pass membrane protein</topology>
    </subcellularLocation>
</comment>
<gene>
    <name evidence="11" type="primary">mgtE</name>
    <name evidence="11" type="ORF">L2W38_09310</name>
</gene>
<keyword evidence="6 9" id="KW-1133">Transmembrane helix</keyword>
<feature type="domain" description="CBS" evidence="10">
    <location>
        <begin position="204"/>
        <end position="260"/>
    </location>
</feature>
<comment type="caution">
    <text evidence="11">The sequence shown here is derived from an EMBL/GenBank/DDBJ whole genome shotgun (WGS) entry which is preliminary data.</text>
</comment>
<dbReference type="SUPFAM" id="SSF54631">
    <property type="entry name" value="CBS-domain pair"/>
    <property type="match status" value="1"/>
</dbReference>
<feature type="transmembrane region" description="Helical" evidence="9">
    <location>
        <begin position="423"/>
        <end position="443"/>
    </location>
</feature>
<dbReference type="SMART" id="SM00924">
    <property type="entry name" value="MgtE_N"/>
    <property type="match status" value="1"/>
</dbReference>
<dbReference type="CDD" id="cd04606">
    <property type="entry name" value="CBS_pair_Mg_transporter"/>
    <property type="match status" value="1"/>
</dbReference>
<dbReference type="InterPro" id="IPR038076">
    <property type="entry name" value="MgtE_N_sf"/>
</dbReference>
<dbReference type="PANTHER" id="PTHR43773:SF1">
    <property type="entry name" value="MAGNESIUM TRANSPORTER MGTE"/>
    <property type="match status" value="1"/>
</dbReference>
<dbReference type="InterPro" id="IPR006667">
    <property type="entry name" value="SLC41_membr_dom"/>
</dbReference>
<dbReference type="SMART" id="SM00116">
    <property type="entry name" value="CBS"/>
    <property type="match status" value="2"/>
</dbReference>
<feature type="transmembrane region" description="Helical" evidence="9">
    <location>
        <begin position="362"/>
        <end position="381"/>
    </location>
</feature>
<evidence type="ECO:0000256" key="9">
    <source>
        <dbReference type="RuleBase" id="RU362011"/>
    </source>
</evidence>
<organism evidence="11 12">
    <name type="scientific">Dethiosulfovibrio marinus</name>
    <dbReference type="NCBI Taxonomy" id="133532"/>
    <lineage>
        <taxon>Bacteria</taxon>
        <taxon>Thermotogati</taxon>
        <taxon>Synergistota</taxon>
        <taxon>Synergistia</taxon>
        <taxon>Synergistales</taxon>
        <taxon>Dethiosulfovibrionaceae</taxon>
        <taxon>Dethiosulfovibrio</taxon>
    </lineage>
</organism>
<feature type="transmembrane region" description="Helical" evidence="9">
    <location>
        <begin position="387"/>
        <end position="411"/>
    </location>
</feature>
<evidence type="ECO:0000256" key="5">
    <source>
        <dbReference type="ARBA" id="ARBA00022842"/>
    </source>
</evidence>
<dbReference type="SUPFAM" id="SSF158791">
    <property type="entry name" value="MgtE N-terminal domain-like"/>
    <property type="match status" value="1"/>
</dbReference>
<keyword evidence="4 9" id="KW-0812">Transmembrane</keyword>
<keyword evidence="9" id="KW-0479">Metal-binding</keyword>
<keyword evidence="8" id="KW-0129">CBS domain</keyword>
<dbReference type="RefSeq" id="WP_236099732.1">
    <property type="nucleotide sequence ID" value="NZ_JAKGUD010000010.1"/>
</dbReference>
<comment type="similarity">
    <text evidence="2 9">Belongs to the SLC41A transporter family.</text>
</comment>
<dbReference type="InterPro" id="IPR000644">
    <property type="entry name" value="CBS_dom"/>
</dbReference>
<comment type="subunit">
    <text evidence="9">Homodimer.</text>
</comment>
<dbReference type="Gene3D" id="1.10.357.20">
    <property type="entry name" value="SLC41 divalent cation transporters, integral membrane domain"/>
    <property type="match status" value="1"/>
</dbReference>
<dbReference type="InterPro" id="IPR006668">
    <property type="entry name" value="Mg_transptr_MgtE_intracell_dom"/>
</dbReference>
<reference evidence="11 12" key="1">
    <citation type="submission" date="2022-01" db="EMBL/GenBank/DDBJ databases">
        <title>Dethiosulfovibrio faecalis sp. nov., a novel proteolytic, non-sulfur-reducing bacterium isolated from a marine aquaculture solid waste bioreactor.</title>
        <authorList>
            <person name="Grabowski S."/>
            <person name="Apolinario E."/>
            <person name="Schneider N."/>
            <person name="Marshall C.W."/>
            <person name="Sowers K.R."/>
        </authorList>
    </citation>
    <scope>NUCLEOTIDE SEQUENCE [LARGE SCALE GENOMIC DNA]</scope>
    <source>
        <strain evidence="11 12">DSM 12537</strain>
    </source>
</reference>
<keyword evidence="5 9" id="KW-0460">Magnesium</keyword>
<dbReference type="Gene3D" id="3.10.580.10">
    <property type="entry name" value="CBS-domain"/>
    <property type="match status" value="1"/>
</dbReference>